<accession>A0AAD2DC76</accession>
<sequence length="750" mass="88516">MYHFTDDGSVFEGDLATSAHVDVQTSRNHTYRDELMQQMQEKRNKEFIQKYEDRTLDDMHLNTLGTMRAQSRGGGGAPLRDQFGNVVAGRSPDRSNKFLRSNIGTPNSSQGRSNIGTPMIVNTGNGVSTINAQNPFIIPGVSPTPTSIVYTNYPQFGDGQPISGQALIMPGGQPFVPSPSAVLNGTQSLPNIHLGNVNTLASVEQSPVRQGIPDFIQVGSGGIPGTSYGLTNAQYLEYLKAKEENDALTELKYDKYNKLYPDWALDDIHRSRYFHKDHSYPKSPYRGRNWYNDDPYWWDDYYWGGRLGSRYGTRFGRRRSRRGKWYGNRYDDDYYYNRHYEGYYGDHYGDYYDRYYDKHYDPYYKGYGRNDWYWWNRSNTYKGKRDPNAKSGDYGHWYNIPDEKDRPPAYFDLPPPWIKHQDWNPYLWRRDKPPPFWMYGKDKKRHWEFKKEWERWYKGESKDWWNKFVPDDFKGKVEDLVNEKIKKVSNDLTEKERALYDEIKTLKNTTRSDDVQKKRYLEEIQRLKNKVKEKETEEDLRHNYVYQILFENWKKNNKSVSPYHSKDMKLPDLTKEDRGRNQEWLEIDEKMEFPSAEEIERMNISDNFFDVDRFHELNVSRLKKLPKKEKGQKQEQKFDVNTLDDDLFGKLDSDVQMQENDSIEVKPMYSSPEKKQDEYGERKIYANSLKSNGEFDSTFARDTDQGFVDMKNSVRFRGSNVRNNSVFNRDGDRSSKYQSPLKIASKMLTS</sequence>
<feature type="region of interest" description="Disordered" evidence="1">
    <location>
        <begin position="719"/>
        <end position="750"/>
    </location>
</feature>
<gene>
    <name evidence="2" type="ORF">ECRASSUSDP1_LOCUS28968</name>
</gene>
<feature type="compositionally biased region" description="Polar residues" evidence="1">
    <location>
        <begin position="98"/>
        <end position="116"/>
    </location>
</feature>
<name>A0AAD2DC76_EUPCR</name>
<evidence type="ECO:0000256" key="1">
    <source>
        <dbReference type="SAM" id="MobiDB-lite"/>
    </source>
</evidence>
<proteinExistence type="predicted"/>
<reference evidence="2" key="1">
    <citation type="submission" date="2023-07" db="EMBL/GenBank/DDBJ databases">
        <authorList>
            <consortium name="AG Swart"/>
            <person name="Singh M."/>
            <person name="Singh A."/>
            <person name="Seah K."/>
            <person name="Emmerich C."/>
        </authorList>
    </citation>
    <scope>NUCLEOTIDE SEQUENCE</scope>
    <source>
        <strain evidence="2">DP1</strain>
    </source>
</reference>
<protein>
    <submittedName>
        <fullName evidence="2">Uncharacterized protein</fullName>
    </submittedName>
</protein>
<dbReference type="AlphaFoldDB" id="A0AAD2DC76"/>
<feature type="region of interest" description="Disordered" evidence="1">
    <location>
        <begin position="69"/>
        <end position="116"/>
    </location>
</feature>
<keyword evidence="3" id="KW-1185">Reference proteome</keyword>
<evidence type="ECO:0000313" key="3">
    <source>
        <dbReference type="Proteomes" id="UP001295684"/>
    </source>
</evidence>
<dbReference type="EMBL" id="CAMPGE010029855">
    <property type="protein sequence ID" value="CAI2387338.1"/>
    <property type="molecule type" value="Genomic_DNA"/>
</dbReference>
<evidence type="ECO:0000313" key="2">
    <source>
        <dbReference type="EMBL" id="CAI2387338.1"/>
    </source>
</evidence>
<comment type="caution">
    <text evidence="2">The sequence shown here is derived from an EMBL/GenBank/DDBJ whole genome shotgun (WGS) entry which is preliminary data.</text>
</comment>
<dbReference type="Proteomes" id="UP001295684">
    <property type="component" value="Unassembled WGS sequence"/>
</dbReference>
<organism evidence="2 3">
    <name type="scientific">Euplotes crassus</name>
    <dbReference type="NCBI Taxonomy" id="5936"/>
    <lineage>
        <taxon>Eukaryota</taxon>
        <taxon>Sar</taxon>
        <taxon>Alveolata</taxon>
        <taxon>Ciliophora</taxon>
        <taxon>Intramacronucleata</taxon>
        <taxon>Spirotrichea</taxon>
        <taxon>Hypotrichia</taxon>
        <taxon>Euplotida</taxon>
        <taxon>Euplotidae</taxon>
        <taxon>Moneuplotes</taxon>
    </lineage>
</organism>